<feature type="domain" description="Mon2 C-terminal" evidence="2">
    <location>
        <begin position="112"/>
        <end position="205"/>
    </location>
</feature>
<reference evidence="3 4" key="1">
    <citation type="submission" date="2018-11" db="EMBL/GenBank/DDBJ databases">
        <authorList>
            <consortium name="Pathogen Informatics"/>
        </authorList>
    </citation>
    <scope>NUCLEOTIDE SEQUENCE [LARGE SCALE GENOMIC DNA]</scope>
    <source>
        <strain>Denwood</strain>
        <strain evidence="4">Zambia</strain>
    </source>
</reference>
<evidence type="ECO:0000313" key="3">
    <source>
        <dbReference type="EMBL" id="VDP88852.1"/>
    </source>
</evidence>
<evidence type="ECO:0000313" key="4">
    <source>
        <dbReference type="Proteomes" id="UP000269396"/>
    </source>
</evidence>
<accession>A0A3P8GIS0</accession>
<dbReference type="Pfam" id="PF16206">
    <property type="entry name" value="Mon2_C"/>
    <property type="match status" value="1"/>
</dbReference>
<gene>
    <name evidence="3" type="ORF">SMTD_LOCUS22869</name>
</gene>
<dbReference type="AlphaFoldDB" id="A0A3P8GIS0"/>
<dbReference type="Proteomes" id="UP000269396">
    <property type="component" value="Unassembled WGS sequence"/>
</dbReference>
<sequence length="205" mass="22683">MSNPAQLPEFFISRLINLLSLGSVQSAIPVSTTVNEDVNNSNNNSKDFNTNGLYHHNSVDHHSSVSQSGINFSKGLGRAVRQMSLVTSLPQDELMNESLGWDIDLDRLRRLTFRENFARLCFGKLLSHAFSAPSDVRLSSTISTPVLLENGHVGNNNGYKISPSSTNFSLMVSKTAVRSILQRCRSVLLKFYQSSQLIGKCPLPR</sequence>
<proteinExistence type="predicted"/>
<organism evidence="3 4">
    <name type="scientific">Schistosoma mattheei</name>
    <dbReference type="NCBI Taxonomy" id="31246"/>
    <lineage>
        <taxon>Eukaryota</taxon>
        <taxon>Metazoa</taxon>
        <taxon>Spiralia</taxon>
        <taxon>Lophotrochozoa</taxon>
        <taxon>Platyhelminthes</taxon>
        <taxon>Trematoda</taxon>
        <taxon>Digenea</taxon>
        <taxon>Strigeidida</taxon>
        <taxon>Schistosomatoidea</taxon>
        <taxon>Schistosomatidae</taxon>
        <taxon>Schistosoma</taxon>
    </lineage>
</organism>
<dbReference type="EMBL" id="UZAL01055371">
    <property type="protein sequence ID" value="VDP88852.1"/>
    <property type="molecule type" value="Genomic_DNA"/>
</dbReference>
<name>A0A3P8GIS0_9TREM</name>
<keyword evidence="1" id="KW-0732">Signal</keyword>
<feature type="chain" id="PRO_5017948243" description="Mon2 C-terminal domain-containing protein" evidence="1">
    <location>
        <begin position="27"/>
        <end position="205"/>
    </location>
</feature>
<protein>
    <recommendedName>
        <fullName evidence="2">Mon2 C-terminal domain-containing protein</fullName>
    </recommendedName>
</protein>
<evidence type="ECO:0000256" key="1">
    <source>
        <dbReference type="SAM" id="SignalP"/>
    </source>
</evidence>
<feature type="signal peptide" evidence="1">
    <location>
        <begin position="1"/>
        <end position="26"/>
    </location>
</feature>
<keyword evidence="4" id="KW-1185">Reference proteome</keyword>
<dbReference type="InterPro" id="IPR032817">
    <property type="entry name" value="Mon2_C"/>
</dbReference>
<evidence type="ECO:0000259" key="2">
    <source>
        <dbReference type="Pfam" id="PF16206"/>
    </source>
</evidence>